<dbReference type="EMBL" id="MRZV01001812">
    <property type="protein sequence ID" value="PIK35790.1"/>
    <property type="molecule type" value="Genomic_DNA"/>
</dbReference>
<feature type="chain" id="PRO_5013654645" evidence="3">
    <location>
        <begin position="19"/>
        <end position="285"/>
    </location>
</feature>
<evidence type="ECO:0000313" key="5">
    <source>
        <dbReference type="Proteomes" id="UP000230750"/>
    </source>
</evidence>
<keyword evidence="2" id="KW-0472">Membrane</keyword>
<evidence type="ECO:0000256" key="2">
    <source>
        <dbReference type="SAM" id="Phobius"/>
    </source>
</evidence>
<keyword evidence="5" id="KW-1185">Reference proteome</keyword>
<feature type="region of interest" description="Disordered" evidence="1">
    <location>
        <begin position="24"/>
        <end position="65"/>
    </location>
</feature>
<reference evidence="4 5" key="1">
    <citation type="journal article" date="2017" name="PLoS Biol.">
        <title>The sea cucumber genome provides insights into morphological evolution and visceral regeneration.</title>
        <authorList>
            <person name="Zhang X."/>
            <person name="Sun L."/>
            <person name="Yuan J."/>
            <person name="Sun Y."/>
            <person name="Gao Y."/>
            <person name="Zhang L."/>
            <person name="Li S."/>
            <person name="Dai H."/>
            <person name="Hamel J.F."/>
            <person name="Liu C."/>
            <person name="Yu Y."/>
            <person name="Liu S."/>
            <person name="Lin W."/>
            <person name="Guo K."/>
            <person name="Jin S."/>
            <person name="Xu P."/>
            <person name="Storey K.B."/>
            <person name="Huan P."/>
            <person name="Zhang T."/>
            <person name="Zhou Y."/>
            <person name="Zhang J."/>
            <person name="Lin C."/>
            <person name="Li X."/>
            <person name="Xing L."/>
            <person name="Huo D."/>
            <person name="Sun M."/>
            <person name="Wang L."/>
            <person name="Mercier A."/>
            <person name="Li F."/>
            <person name="Yang H."/>
            <person name="Xiang J."/>
        </authorList>
    </citation>
    <scope>NUCLEOTIDE SEQUENCE [LARGE SCALE GENOMIC DNA]</scope>
    <source>
        <strain evidence="4">Shaxun</strain>
        <tissue evidence="4">Muscle</tissue>
    </source>
</reference>
<protein>
    <submittedName>
        <fullName evidence="4">Uncharacterized protein</fullName>
    </submittedName>
</protein>
<sequence>MVPVLSVILVFHFSGTYVIPSKGPTGQAPSKIFKDGPCHTNWASEHQEGQGSFEQEEEEEGNPQSAMNLAVQEADHKLQGHMQRRGDPAKRHGLNNVRSCWRRWKFLSSLPSNRSHGSHMHCTNAAPRRSVQLLLETLKVNNLFEKHKAACVHEVMAARTQPNQRVAFHWDLMCWLRVMSLECHISLKSLCDALFWIPPPCLPSLVKNPYSMLSRDCFAEFKFLLSQIDSQQFLDSSNPSHPVCPACPKVWLALNCQKVLRVLYEGPICSVSFMLLLFIVISFPF</sequence>
<evidence type="ECO:0000313" key="4">
    <source>
        <dbReference type="EMBL" id="PIK35790.1"/>
    </source>
</evidence>
<feature type="transmembrane region" description="Helical" evidence="2">
    <location>
        <begin position="262"/>
        <end position="283"/>
    </location>
</feature>
<keyword evidence="2" id="KW-0812">Transmembrane</keyword>
<accession>A0A2G8JJ70</accession>
<dbReference type="Proteomes" id="UP000230750">
    <property type="component" value="Unassembled WGS sequence"/>
</dbReference>
<gene>
    <name evidence="4" type="ORF">BSL78_27377</name>
</gene>
<keyword evidence="2" id="KW-1133">Transmembrane helix</keyword>
<proteinExistence type="predicted"/>
<keyword evidence="3" id="KW-0732">Signal</keyword>
<feature type="signal peptide" evidence="3">
    <location>
        <begin position="1"/>
        <end position="18"/>
    </location>
</feature>
<organism evidence="4 5">
    <name type="scientific">Stichopus japonicus</name>
    <name type="common">Sea cucumber</name>
    <dbReference type="NCBI Taxonomy" id="307972"/>
    <lineage>
        <taxon>Eukaryota</taxon>
        <taxon>Metazoa</taxon>
        <taxon>Echinodermata</taxon>
        <taxon>Eleutherozoa</taxon>
        <taxon>Echinozoa</taxon>
        <taxon>Holothuroidea</taxon>
        <taxon>Aspidochirotacea</taxon>
        <taxon>Aspidochirotida</taxon>
        <taxon>Stichopodidae</taxon>
        <taxon>Apostichopus</taxon>
    </lineage>
</organism>
<dbReference type="AlphaFoldDB" id="A0A2G8JJ70"/>
<evidence type="ECO:0000256" key="3">
    <source>
        <dbReference type="SAM" id="SignalP"/>
    </source>
</evidence>
<comment type="caution">
    <text evidence="4">The sequence shown here is derived from an EMBL/GenBank/DDBJ whole genome shotgun (WGS) entry which is preliminary data.</text>
</comment>
<evidence type="ECO:0000256" key="1">
    <source>
        <dbReference type="SAM" id="MobiDB-lite"/>
    </source>
</evidence>
<name>A0A2G8JJ70_STIJA</name>